<dbReference type="Pfam" id="PF00550">
    <property type="entry name" value="PP-binding"/>
    <property type="match status" value="1"/>
</dbReference>
<evidence type="ECO:0000313" key="3">
    <source>
        <dbReference type="EMBL" id="CZT25511.1"/>
    </source>
</evidence>
<dbReference type="RefSeq" id="XP_023632234.1">
    <property type="nucleotide sequence ID" value="XM_023776466.1"/>
</dbReference>
<dbReference type="InterPro" id="IPR036736">
    <property type="entry name" value="ACP-like_sf"/>
</dbReference>
<evidence type="ECO:0000259" key="2">
    <source>
        <dbReference type="PROSITE" id="PS50075"/>
    </source>
</evidence>
<dbReference type="InterPro" id="IPR009081">
    <property type="entry name" value="PP-bd_ACP"/>
</dbReference>
<dbReference type="EMBL" id="FJUY01000028">
    <property type="protein sequence ID" value="CZT25511.1"/>
    <property type="molecule type" value="Genomic_DNA"/>
</dbReference>
<reference evidence="3 4" key="1">
    <citation type="submission" date="2016-03" db="EMBL/GenBank/DDBJ databases">
        <authorList>
            <person name="Ploux O."/>
        </authorList>
    </citation>
    <scope>NUCLEOTIDE SEQUENCE [LARGE SCALE GENOMIC DNA]</scope>
    <source>
        <strain evidence="3 4">URUG2</strain>
    </source>
</reference>
<dbReference type="AlphaFoldDB" id="A0A2D3VLE0"/>
<dbReference type="PROSITE" id="PS50075">
    <property type="entry name" value="CARRIER"/>
    <property type="match status" value="1"/>
</dbReference>
<gene>
    <name evidence="3" type="ORF">RCC_11244</name>
</gene>
<dbReference type="Gene3D" id="1.10.1200.10">
    <property type="entry name" value="ACP-like"/>
    <property type="match status" value="1"/>
</dbReference>
<evidence type="ECO:0000256" key="1">
    <source>
        <dbReference type="SAM" id="MobiDB-lite"/>
    </source>
</evidence>
<dbReference type="SUPFAM" id="SSF47336">
    <property type="entry name" value="ACP-like"/>
    <property type="match status" value="1"/>
</dbReference>
<protein>
    <recommendedName>
        <fullName evidence="2">Carrier domain-containing protein</fullName>
    </recommendedName>
</protein>
<feature type="domain" description="Carrier" evidence="2">
    <location>
        <begin position="15"/>
        <end position="85"/>
    </location>
</feature>
<evidence type="ECO:0000313" key="4">
    <source>
        <dbReference type="Proteomes" id="UP000225277"/>
    </source>
</evidence>
<keyword evidence="4" id="KW-1185">Reference proteome</keyword>
<accession>A0A2D3VLE0</accession>
<name>A0A2D3VLE0_9PEZI</name>
<proteinExistence type="predicted"/>
<feature type="region of interest" description="Disordered" evidence="1">
    <location>
        <begin position="1"/>
        <end position="21"/>
    </location>
</feature>
<dbReference type="OrthoDB" id="3777821at2759"/>
<organism evidence="3 4">
    <name type="scientific">Ramularia collo-cygni</name>
    <dbReference type="NCBI Taxonomy" id="112498"/>
    <lineage>
        <taxon>Eukaryota</taxon>
        <taxon>Fungi</taxon>
        <taxon>Dikarya</taxon>
        <taxon>Ascomycota</taxon>
        <taxon>Pezizomycotina</taxon>
        <taxon>Dothideomycetes</taxon>
        <taxon>Dothideomycetidae</taxon>
        <taxon>Mycosphaerellales</taxon>
        <taxon>Mycosphaerellaceae</taxon>
        <taxon>Ramularia</taxon>
    </lineage>
</organism>
<sequence>MLPLRVDSQKPETKGKVSVPEEERRNLWLEILGDAVTGVAINPDSDLFMVGGSSLLLVHLQKAVKERFVASLPLQALYQSTTLSR</sequence>
<feature type="compositionally biased region" description="Basic and acidic residues" evidence="1">
    <location>
        <begin position="7"/>
        <end position="21"/>
    </location>
</feature>
<dbReference type="Proteomes" id="UP000225277">
    <property type="component" value="Unassembled WGS sequence"/>
</dbReference>
<dbReference type="GeneID" id="35606270"/>